<evidence type="ECO:0000313" key="2">
    <source>
        <dbReference type="EMBL" id="HJD44986.1"/>
    </source>
</evidence>
<comment type="caution">
    <text evidence="2">The sequence shown here is derived from an EMBL/GenBank/DDBJ whole genome shotgun (WGS) entry which is preliminary data.</text>
</comment>
<dbReference type="Gene3D" id="2.60.450.10">
    <property type="entry name" value="Lipopolysaccharide (LPS) transport protein A like domain"/>
    <property type="match status" value="1"/>
</dbReference>
<dbReference type="Proteomes" id="UP000823889">
    <property type="component" value="Unassembled WGS sequence"/>
</dbReference>
<dbReference type="EMBL" id="DWUQ01000170">
    <property type="protein sequence ID" value="HJD44986.1"/>
    <property type="molecule type" value="Genomic_DNA"/>
</dbReference>
<proteinExistence type="predicted"/>
<dbReference type="GO" id="GO:0005886">
    <property type="term" value="C:plasma membrane"/>
    <property type="evidence" value="ECO:0007669"/>
    <property type="project" value="InterPro"/>
</dbReference>
<accession>A0A9D2U8D9</accession>
<evidence type="ECO:0000256" key="1">
    <source>
        <dbReference type="SAM" id="Phobius"/>
    </source>
</evidence>
<keyword evidence="1" id="KW-0472">Membrane</keyword>
<reference evidence="2" key="2">
    <citation type="submission" date="2021-04" db="EMBL/GenBank/DDBJ databases">
        <authorList>
            <person name="Gilroy R."/>
        </authorList>
    </citation>
    <scope>NUCLEOTIDE SEQUENCE</scope>
    <source>
        <strain evidence="2">9264</strain>
    </source>
</reference>
<gene>
    <name evidence="2" type="primary">lptC</name>
    <name evidence="2" type="ORF">H9906_08195</name>
</gene>
<dbReference type="AlphaFoldDB" id="A0A9D2U8D9"/>
<dbReference type="GO" id="GO:0015221">
    <property type="term" value="F:lipopolysaccharide transmembrane transporter activity"/>
    <property type="evidence" value="ECO:0007669"/>
    <property type="project" value="InterPro"/>
</dbReference>
<evidence type="ECO:0000313" key="3">
    <source>
        <dbReference type="Proteomes" id="UP000823889"/>
    </source>
</evidence>
<reference evidence="2" key="1">
    <citation type="journal article" date="2021" name="PeerJ">
        <title>Extensive microbial diversity within the chicken gut microbiome revealed by metagenomics and culture.</title>
        <authorList>
            <person name="Gilroy R."/>
            <person name="Ravi A."/>
            <person name="Getino M."/>
            <person name="Pursley I."/>
            <person name="Horton D.L."/>
            <person name="Alikhan N.F."/>
            <person name="Baker D."/>
            <person name="Gharbi K."/>
            <person name="Hall N."/>
            <person name="Watson M."/>
            <person name="Adriaenssens E.M."/>
            <person name="Foster-Nyarko E."/>
            <person name="Jarju S."/>
            <person name="Secka A."/>
            <person name="Antonio M."/>
            <person name="Oren A."/>
            <person name="Chaudhuri R.R."/>
            <person name="La Ragione R."/>
            <person name="Hildebrand F."/>
            <person name="Pallen M.J."/>
        </authorList>
    </citation>
    <scope>NUCLEOTIDE SEQUENCE</scope>
    <source>
        <strain evidence="2">9264</strain>
    </source>
</reference>
<keyword evidence="1" id="KW-0812">Transmembrane</keyword>
<dbReference type="InterPro" id="IPR026265">
    <property type="entry name" value="LptC"/>
</dbReference>
<organism evidence="2 3">
    <name type="scientific">Candidatus Paenalcaligenes intestinipullorum</name>
    <dbReference type="NCBI Taxonomy" id="2838718"/>
    <lineage>
        <taxon>Bacteria</taxon>
        <taxon>Pseudomonadati</taxon>
        <taxon>Pseudomonadota</taxon>
        <taxon>Betaproteobacteria</taxon>
        <taxon>Burkholderiales</taxon>
        <taxon>Alcaligenaceae</taxon>
        <taxon>Paenalcaligenes</taxon>
    </lineage>
</organism>
<protein>
    <submittedName>
        <fullName evidence="2">LPS export ABC transporter periplasmic protein LptC</fullName>
    </submittedName>
</protein>
<dbReference type="Pfam" id="PF06835">
    <property type="entry name" value="LptC"/>
    <property type="match status" value="1"/>
</dbReference>
<keyword evidence="1" id="KW-1133">Transmembrane helix</keyword>
<feature type="transmembrane region" description="Helical" evidence="1">
    <location>
        <begin position="7"/>
        <end position="25"/>
    </location>
</feature>
<sequence>MRERLPALVTIVLLIALVGGTWWAAEYTQRSVEVDPPRRLTHEPDAWADDFVLVRSNDQGVAVNRLEGEHMKHYPDDDSYEVFDARAISNRIDSPITIATADLAVMNENGERITMQGDAHVHRVPDAERKALDVRSETLIILPDEDVVYTDIPALVVNGNSTMRGTGMRYNNLTRQLEVYAASDVKISGQDRQAPPPATSNP</sequence>
<dbReference type="InterPro" id="IPR010664">
    <property type="entry name" value="LipoPS_assembly_LptC-rel"/>
</dbReference>
<name>A0A9D2U8D9_9BURK</name>
<dbReference type="NCBIfam" id="TIGR04409">
    <property type="entry name" value="LptC_YrbK"/>
    <property type="match status" value="1"/>
</dbReference>